<gene>
    <name evidence="1" type="ORF">D9757_010632</name>
</gene>
<evidence type="ECO:0000313" key="2">
    <source>
        <dbReference type="Proteomes" id="UP000518752"/>
    </source>
</evidence>
<dbReference type="OrthoDB" id="3262196at2759"/>
<reference evidence="1 2" key="1">
    <citation type="journal article" date="2020" name="ISME J.">
        <title>Uncovering the hidden diversity of litter-decomposition mechanisms in mushroom-forming fungi.</title>
        <authorList>
            <person name="Floudas D."/>
            <person name="Bentzer J."/>
            <person name="Ahren D."/>
            <person name="Johansson T."/>
            <person name="Persson P."/>
            <person name="Tunlid A."/>
        </authorList>
    </citation>
    <scope>NUCLEOTIDE SEQUENCE [LARGE SCALE GENOMIC DNA]</scope>
    <source>
        <strain evidence="1 2">CBS 406.79</strain>
    </source>
</reference>
<evidence type="ECO:0000313" key="1">
    <source>
        <dbReference type="EMBL" id="KAF5370185.1"/>
    </source>
</evidence>
<dbReference type="Proteomes" id="UP000518752">
    <property type="component" value="Unassembled WGS sequence"/>
</dbReference>
<dbReference type="EMBL" id="JAACJN010000124">
    <property type="protein sequence ID" value="KAF5370185.1"/>
    <property type="molecule type" value="Genomic_DNA"/>
</dbReference>
<protein>
    <submittedName>
        <fullName evidence="1">Uncharacterized protein</fullName>
    </submittedName>
</protein>
<accession>A0A8H5GSU3</accession>
<name>A0A8H5GSU3_9AGAR</name>
<organism evidence="1 2">
    <name type="scientific">Collybiopsis confluens</name>
    <dbReference type="NCBI Taxonomy" id="2823264"/>
    <lineage>
        <taxon>Eukaryota</taxon>
        <taxon>Fungi</taxon>
        <taxon>Dikarya</taxon>
        <taxon>Basidiomycota</taxon>
        <taxon>Agaricomycotina</taxon>
        <taxon>Agaricomycetes</taxon>
        <taxon>Agaricomycetidae</taxon>
        <taxon>Agaricales</taxon>
        <taxon>Marasmiineae</taxon>
        <taxon>Omphalotaceae</taxon>
        <taxon>Collybiopsis</taxon>
    </lineage>
</organism>
<comment type="caution">
    <text evidence="1">The sequence shown here is derived from an EMBL/GenBank/DDBJ whole genome shotgun (WGS) entry which is preliminary data.</text>
</comment>
<keyword evidence="2" id="KW-1185">Reference proteome</keyword>
<sequence>MPLYDIYQVSQDIRVFLIDGFSDILIRHSDLMQHVPHPWPTSDQIEYFVQKSSGQFIYASTVLRYIDTDGDVPADRLDIVLGLRARDDEDKEQPFAELDALYLQILFLAKNPSLLRKILAVSYFWTS</sequence>
<proteinExistence type="predicted"/>
<dbReference type="AlphaFoldDB" id="A0A8H5GSU3"/>